<feature type="transmembrane region" description="Helical" evidence="1">
    <location>
        <begin position="131"/>
        <end position="150"/>
    </location>
</feature>
<gene>
    <name evidence="2" type="ORF">A3A77_01565</name>
</gene>
<dbReference type="Pfam" id="PF06496">
    <property type="entry name" value="DUF1097"/>
    <property type="match status" value="1"/>
</dbReference>
<feature type="transmembrane region" description="Helical" evidence="1">
    <location>
        <begin position="32"/>
        <end position="51"/>
    </location>
</feature>
<reference evidence="2 3" key="1">
    <citation type="journal article" date="2016" name="Nat. Commun.">
        <title>Thousands of microbial genomes shed light on interconnected biogeochemical processes in an aquifer system.</title>
        <authorList>
            <person name="Anantharaman K."/>
            <person name="Brown C.T."/>
            <person name="Hug L.A."/>
            <person name="Sharon I."/>
            <person name="Castelle C.J."/>
            <person name="Probst A.J."/>
            <person name="Thomas B.C."/>
            <person name="Singh A."/>
            <person name="Wilkins M.J."/>
            <person name="Karaoz U."/>
            <person name="Brodie E.L."/>
            <person name="Williams K.H."/>
            <person name="Hubbard S.S."/>
            <person name="Banfield J.F."/>
        </authorList>
    </citation>
    <scope>NUCLEOTIDE SEQUENCE [LARGE SCALE GENOMIC DNA]</scope>
</reference>
<keyword evidence="1" id="KW-0472">Membrane</keyword>
<protein>
    <recommendedName>
        <fullName evidence="4">DUF1097 domain-containing protein</fullName>
    </recommendedName>
</protein>
<accession>A0A1G1VCS7</accession>
<proteinExistence type="predicted"/>
<comment type="caution">
    <text evidence="2">The sequence shown here is derived from an EMBL/GenBank/DDBJ whole genome shotgun (WGS) entry which is preliminary data.</text>
</comment>
<feature type="transmembrane region" description="Helical" evidence="1">
    <location>
        <begin position="106"/>
        <end position="125"/>
    </location>
</feature>
<organism evidence="2 3">
    <name type="scientific">Candidatus Blackburnbacteria bacterium RIFCSPLOWO2_01_FULL_40_20</name>
    <dbReference type="NCBI Taxonomy" id="1797519"/>
    <lineage>
        <taxon>Bacteria</taxon>
        <taxon>Candidatus Blackburniibacteriota</taxon>
    </lineage>
</organism>
<evidence type="ECO:0000313" key="3">
    <source>
        <dbReference type="Proteomes" id="UP000178659"/>
    </source>
</evidence>
<dbReference type="InterPro" id="IPR009476">
    <property type="entry name" value="DUF1097"/>
</dbReference>
<keyword evidence="1" id="KW-1133">Transmembrane helix</keyword>
<dbReference type="AlphaFoldDB" id="A0A1G1VCS7"/>
<sequence length="168" mass="18162">MIYMKLTQFVPIPLIVAIFAFAWMVIAAQFNLLGWVAFVTWGGYFLTGVTTKSAVRELIAYSLGILAGVMIVILAMNVGTPFGGYTLPVIVGVAAFIIVLLELVPWFDMAPMYFLGAAVFFAAGAKPDVQTIMATWIPGILGLVLGIVVARIRGQVFKMEGLKDPLSK</sequence>
<dbReference type="EMBL" id="MHCC01000018">
    <property type="protein sequence ID" value="OGY13240.1"/>
    <property type="molecule type" value="Genomic_DNA"/>
</dbReference>
<feature type="transmembrane region" description="Helical" evidence="1">
    <location>
        <begin position="82"/>
        <end position="101"/>
    </location>
</feature>
<name>A0A1G1VCS7_9BACT</name>
<keyword evidence="1" id="KW-0812">Transmembrane</keyword>
<dbReference type="Proteomes" id="UP000178659">
    <property type="component" value="Unassembled WGS sequence"/>
</dbReference>
<evidence type="ECO:0008006" key="4">
    <source>
        <dbReference type="Google" id="ProtNLM"/>
    </source>
</evidence>
<evidence type="ECO:0000256" key="1">
    <source>
        <dbReference type="SAM" id="Phobius"/>
    </source>
</evidence>
<feature type="transmembrane region" description="Helical" evidence="1">
    <location>
        <begin position="9"/>
        <end position="26"/>
    </location>
</feature>
<evidence type="ECO:0000313" key="2">
    <source>
        <dbReference type="EMBL" id="OGY13240.1"/>
    </source>
</evidence>
<feature type="transmembrane region" description="Helical" evidence="1">
    <location>
        <begin position="58"/>
        <end position="76"/>
    </location>
</feature>